<dbReference type="Proteomes" id="UP000245695">
    <property type="component" value="Chromosome 1"/>
</dbReference>
<gene>
    <name evidence="2" type="ORF">FRIFI_2267</name>
</gene>
<keyword evidence="1" id="KW-0812">Transmembrane</keyword>
<sequence>MLTSSIGYMILRTFPESLVTIFCGMLLMGIKLDNKEILKKGFLLGVIVIAIRSLPINFGVHTILSMIALGIMLYKMSNGDLLRTVISTCLFFIALAMSEGIYIFIATSLLNIPIEILTNQDGPISAIRTLPSLLIAIGIVFLLKKIVMENVNQYIKRG</sequence>
<keyword evidence="1" id="KW-0472">Membrane</keyword>
<dbReference type="EMBL" id="LN650648">
    <property type="protein sequence ID" value="CEI73794.1"/>
    <property type="molecule type" value="Genomic_DNA"/>
</dbReference>
<evidence type="ECO:0000313" key="2">
    <source>
        <dbReference type="EMBL" id="CEI73794.1"/>
    </source>
</evidence>
<name>A0A2P2BX92_9FIRM</name>
<reference evidence="2 3" key="1">
    <citation type="submission" date="2014-09" db="EMBL/GenBank/DDBJ databases">
        <authorList>
            <person name="Hornung B.V."/>
        </authorList>
    </citation>
    <scope>NUCLEOTIDE SEQUENCE [LARGE SCALE GENOMIC DNA]</scope>
    <source>
        <strain evidence="2 3">FRIFI</strain>
    </source>
</reference>
<dbReference type="AlphaFoldDB" id="A0A2P2BX92"/>
<organism evidence="2 3">
    <name type="scientific">Romboutsia hominis</name>
    <dbReference type="NCBI Taxonomy" id="1507512"/>
    <lineage>
        <taxon>Bacteria</taxon>
        <taxon>Bacillati</taxon>
        <taxon>Bacillota</taxon>
        <taxon>Clostridia</taxon>
        <taxon>Peptostreptococcales</taxon>
        <taxon>Peptostreptococcaceae</taxon>
        <taxon>Romboutsia</taxon>
    </lineage>
</organism>
<feature type="transmembrane region" description="Helical" evidence="1">
    <location>
        <begin position="125"/>
        <end position="143"/>
    </location>
</feature>
<evidence type="ECO:0000313" key="3">
    <source>
        <dbReference type="Proteomes" id="UP000245695"/>
    </source>
</evidence>
<evidence type="ECO:0000256" key="1">
    <source>
        <dbReference type="SAM" id="Phobius"/>
    </source>
</evidence>
<accession>A0A2P2BX92</accession>
<protein>
    <submittedName>
        <fullName evidence="2">Uncharacterized protein</fullName>
    </submittedName>
</protein>
<keyword evidence="3" id="KW-1185">Reference proteome</keyword>
<feature type="transmembrane region" description="Helical" evidence="1">
    <location>
        <begin position="9"/>
        <end position="30"/>
    </location>
</feature>
<dbReference type="KEGG" id="rhom:FRIFI_2267"/>
<dbReference type="RefSeq" id="WP_092924181.1">
    <property type="nucleotide sequence ID" value="NZ_FJTZ01000012.1"/>
</dbReference>
<keyword evidence="1" id="KW-1133">Transmembrane helix</keyword>
<feature type="transmembrane region" description="Helical" evidence="1">
    <location>
        <begin position="42"/>
        <end position="69"/>
    </location>
</feature>
<proteinExistence type="predicted"/>
<feature type="transmembrane region" description="Helical" evidence="1">
    <location>
        <begin position="81"/>
        <end position="105"/>
    </location>
</feature>